<dbReference type="SUPFAM" id="SSF55729">
    <property type="entry name" value="Acyl-CoA N-acyltransferases (Nat)"/>
    <property type="match status" value="1"/>
</dbReference>
<dbReference type="Gene3D" id="3.40.630.30">
    <property type="match status" value="1"/>
</dbReference>
<dbReference type="GO" id="GO:0005524">
    <property type="term" value="F:ATP binding"/>
    <property type="evidence" value="ECO:0007669"/>
    <property type="project" value="InterPro"/>
</dbReference>
<dbReference type="GO" id="GO:0034335">
    <property type="term" value="F:DNA negative supercoiling activity"/>
    <property type="evidence" value="ECO:0007669"/>
    <property type="project" value="UniProtKB-ARBA"/>
</dbReference>
<gene>
    <name evidence="3" type="ORF">SAMN05445060_0329</name>
</gene>
<accession>A0A1N7CS35</accession>
<dbReference type="EMBL" id="FTNT01000001">
    <property type="protein sequence ID" value="SIR66393.1"/>
    <property type="molecule type" value="Genomic_DNA"/>
</dbReference>
<dbReference type="InterPro" id="IPR016181">
    <property type="entry name" value="Acyl_CoA_acyltransferase"/>
</dbReference>
<dbReference type="GO" id="GO:0003677">
    <property type="term" value="F:DNA binding"/>
    <property type="evidence" value="ECO:0007669"/>
    <property type="project" value="InterPro"/>
</dbReference>
<sequence length="218" mass="23495">MTDLDRAAVRREITDALETALERRHEVLDTIVESADRAEAVTAVAQLLGKSQLGAQAVLGMSLAQLTKDERRQNAVELEDLNHRLTFTLNERPASTAESLVLRDFSADTDADIFAARTEELGVAGDGSGTPATPLDAELRSAVERLRAEEAAWLVALDGGTKVGLVFGELHDGEVDVRVWVHPDHRKQGYATAALRKSRGELAANFPGVPLVVRAPGL</sequence>
<evidence type="ECO:0000259" key="2">
    <source>
        <dbReference type="PROSITE" id="PS51186"/>
    </source>
</evidence>
<dbReference type="AlphaFoldDB" id="A0A1N7CS35"/>
<dbReference type="STRING" id="1344003.SAMN05445060_0329"/>
<evidence type="ECO:0000256" key="1">
    <source>
        <dbReference type="ARBA" id="ARBA00000185"/>
    </source>
</evidence>
<dbReference type="RefSeq" id="WP_076475887.1">
    <property type="nucleotide sequence ID" value="NZ_FTNT01000001.1"/>
</dbReference>
<protein>
    <submittedName>
        <fullName evidence="3">Acetyltransferase (GNAT) domain-containing protein</fullName>
    </submittedName>
</protein>
<dbReference type="PROSITE" id="PS51186">
    <property type="entry name" value="GNAT"/>
    <property type="match status" value="1"/>
</dbReference>
<dbReference type="InterPro" id="IPR000182">
    <property type="entry name" value="GNAT_dom"/>
</dbReference>
<dbReference type="Pfam" id="PF13508">
    <property type="entry name" value="Acetyltransf_7"/>
    <property type="match status" value="1"/>
</dbReference>
<comment type="catalytic activity">
    <reaction evidence="1">
        <text>ATP-dependent breakage, passage and rejoining of double-stranded DNA.</text>
        <dbReference type="EC" id="5.6.2.2"/>
    </reaction>
</comment>
<dbReference type="InterPro" id="IPR013760">
    <property type="entry name" value="Topo_IIA-like_dom_sf"/>
</dbReference>
<proteinExistence type="predicted"/>
<dbReference type="OrthoDB" id="4773268at2"/>
<dbReference type="Gene3D" id="1.10.268.10">
    <property type="entry name" value="Topoisomerase, domain 3"/>
    <property type="match status" value="1"/>
</dbReference>
<keyword evidence="3" id="KW-0808">Transferase</keyword>
<keyword evidence="4" id="KW-1185">Reference proteome</keyword>
<name>A0A1N7CS35_9NOCA</name>
<evidence type="ECO:0000313" key="3">
    <source>
        <dbReference type="EMBL" id="SIR66393.1"/>
    </source>
</evidence>
<dbReference type="CDD" id="cd04301">
    <property type="entry name" value="NAT_SF"/>
    <property type="match status" value="1"/>
</dbReference>
<dbReference type="SUPFAM" id="SSF56719">
    <property type="entry name" value="Type II DNA topoisomerase"/>
    <property type="match status" value="1"/>
</dbReference>
<feature type="domain" description="N-acetyltransferase" evidence="2">
    <location>
        <begin position="100"/>
        <end position="218"/>
    </location>
</feature>
<reference evidence="3 4" key="1">
    <citation type="submission" date="2017-01" db="EMBL/GenBank/DDBJ databases">
        <authorList>
            <person name="Mah S.A."/>
            <person name="Swanson W.J."/>
            <person name="Moy G.W."/>
            <person name="Vacquier V.D."/>
        </authorList>
    </citation>
    <scope>NUCLEOTIDE SEQUENCE [LARGE SCALE GENOMIC DNA]</scope>
    <source>
        <strain evidence="3 4">CPCC 203464</strain>
    </source>
</reference>
<dbReference type="InterPro" id="IPR013757">
    <property type="entry name" value="Topo_IIA_A_a_sf"/>
</dbReference>
<organism evidence="3 4">
    <name type="scientific">Williamsia sterculiae</name>
    <dbReference type="NCBI Taxonomy" id="1344003"/>
    <lineage>
        <taxon>Bacteria</taxon>
        <taxon>Bacillati</taxon>
        <taxon>Actinomycetota</taxon>
        <taxon>Actinomycetes</taxon>
        <taxon>Mycobacteriales</taxon>
        <taxon>Nocardiaceae</taxon>
        <taxon>Williamsia</taxon>
    </lineage>
</organism>
<dbReference type="Proteomes" id="UP000186218">
    <property type="component" value="Unassembled WGS sequence"/>
</dbReference>
<evidence type="ECO:0000313" key="4">
    <source>
        <dbReference type="Proteomes" id="UP000186218"/>
    </source>
</evidence>
<dbReference type="GO" id="GO:0016747">
    <property type="term" value="F:acyltransferase activity, transferring groups other than amino-acyl groups"/>
    <property type="evidence" value="ECO:0007669"/>
    <property type="project" value="InterPro"/>
</dbReference>